<dbReference type="CDD" id="cd01167">
    <property type="entry name" value="bac_FRK"/>
    <property type="match status" value="1"/>
</dbReference>
<evidence type="ECO:0000256" key="1">
    <source>
        <dbReference type="ARBA" id="ARBA00010688"/>
    </source>
</evidence>
<evidence type="ECO:0000313" key="7">
    <source>
        <dbReference type="EMBL" id="QDT11374.1"/>
    </source>
</evidence>
<dbReference type="PANTHER" id="PTHR43085:SF1">
    <property type="entry name" value="PSEUDOURIDINE KINASE-RELATED"/>
    <property type="match status" value="1"/>
</dbReference>
<dbReference type="GO" id="GO:0016301">
    <property type="term" value="F:kinase activity"/>
    <property type="evidence" value="ECO:0007669"/>
    <property type="project" value="UniProtKB-KW"/>
</dbReference>
<dbReference type="InterPro" id="IPR029056">
    <property type="entry name" value="Ribokinase-like"/>
</dbReference>
<dbReference type="SUPFAM" id="SSF53613">
    <property type="entry name" value="Ribokinase-like"/>
    <property type="match status" value="1"/>
</dbReference>
<dbReference type="EMBL" id="CP036526">
    <property type="protein sequence ID" value="QDT11374.1"/>
    <property type="molecule type" value="Genomic_DNA"/>
</dbReference>
<keyword evidence="8" id="KW-1185">Reference proteome</keyword>
<dbReference type="Pfam" id="PF00294">
    <property type="entry name" value="PfkB"/>
    <property type="match status" value="1"/>
</dbReference>
<dbReference type="GO" id="GO:0005524">
    <property type="term" value="F:ATP binding"/>
    <property type="evidence" value="ECO:0007669"/>
    <property type="project" value="UniProtKB-KW"/>
</dbReference>
<organism evidence="7 8">
    <name type="scientific">Stieleria marina</name>
    <dbReference type="NCBI Taxonomy" id="1930275"/>
    <lineage>
        <taxon>Bacteria</taxon>
        <taxon>Pseudomonadati</taxon>
        <taxon>Planctomycetota</taxon>
        <taxon>Planctomycetia</taxon>
        <taxon>Pirellulales</taxon>
        <taxon>Pirellulaceae</taxon>
        <taxon>Stieleria</taxon>
    </lineage>
</organism>
<evidence type="ECO:0000256" key="5">
    <source>
        <dbReference type="ARBA" id="ARBA00022840"/>
    </source>
</evidence>
<dbReference type="InterPro" id="IPR011611">
    <property type="entry name" value="PfkB_dom"/>
</dbReference>
<reference evidence="7 8" key="1">
    <citation type="submission" date="2019-02" db="EMBL/GenBank/DDBJ databases">
        <title>Deep-cultivation of Planctomycetes and their phenomic and genomic characterization uncovers novel biology.</title>
        <authorList>
            <person name="Wiegand S."/>
            <person name="Jogler M."/>
            <person name="Boedeker C."/>
            <person name="Pinto D."/>
            <person name="Vollmers J."/>
            <person name="Rivas-Marin E."/>
            <person name="Kohn T."/>
            <person name="Peeters S.H."/>
            <person name="Heuer A."/>
            <person name="Rast P."/>
            <person name="Oberbeckmann S."/>
            <person name="Bunk B."/>
            <person name="Jeske O."/>
            <person name="Meyerdierks A."/>
            <person name="Storesund J.E."/>
            <person name="Kallscheuer N."/>
            <person name="Luecker S."/>
            <person name="Lage O.M."/>
            <person name="Pohl T."/>
            <person name="Merkel B.J."/>
            <person name="Hornburger P."/>
            <person name="Mueller R.-W."/>
            <person name="Bruemmer F."/>
            <person name="Labrenz M."/>
            <person name="Spormann A.M."/>
            <person name="Op den Camp H."/>
            <person name="Overmann J."/>
            <person name="Amann R."/>
            <person name="Jetten M.S.M."/>
            <person name="Mascher T."/>
            <person name="Medema M.H."/>
            <person name="Devos D.P."/>
            <person name="Kaster A.-K."/>
            <person name="Ovreas L."/>
            <person name="Rohde M."/>
            <person name="Galperin M.Y."/>
            <person name="Jogler C."/>
        </authorList>
    </citation>
    <scope>NUCLEOTIDE SEQUENCE [LARGE SCALE GENOMIC DNA]</scope>
    <source>
        <strain evidence="7 8">K23_9</strain>
    </source>
</reference>
<evidence type="ECO:0000259" key="6">
    <source>
        <dbReference type="Pfam" id="PF00294"/>
    </source>
</evidence>
<dbReference type="AlphaFoldDB" id="A0A517NW74"/>
<comment type="similarity">
    <text evidence="1">Belongs to the carbohydrate kinase PfkB family.</text>
</comment>
<keyword evidence="4 7" id="KW-0418">Kinase</keyword>
<sequence length="313" mass="34020">MPQPQPQQPAPARSPLVIGEVLFDHFPDESRVLGGAPFNVAWNLQGLGLAPTFLSCVGKDDEGDEVLDQMRQWGMATEGVQVSTDHSTGQVQVTIADGQPSYQILDDQAFDAIDRPGFAVSDQTHSLIYTGSLALRHDANRDTTLKLMQTTGLPCFLDVNIRQPWFDVQWAGQLIAGAKWVKLSEDELAYLSDQSWSHEEPSESEISQAVQVVRNRFAKDTPTGAYFVTLGHRGACAVTGDGAFWSVKPTNPPGGIQDTVGAGDAFVAATIYGLVHDWALDKTLPFASRFAANACTLKGATTNDKQHYVKFVQ</sequence>
<name>A0A517NW74_9BACT</name>
<dbReference type="RefSeq" id="WP_145419217.1">
    <property type="nucleotide sequence ID" value="NZ_CP036526.1"/>
</dbReference>
<accession>A0A517NW74</accession>
<dbReference type="PANTHER" id="PTHR43085">
    <property type="entry name" value="HEXOKINASE FAMILY MEMBER"/>
    <property type="match status" value="1"/>
</dbReference>
<dbReference type="InterPro" id="IPR050306">
    <property type="entry name" value="PfkB_Carbo_kinase"/>
</dbReference>
<evidence type="ECO:0000256" key="4">
    <source>
        <dbReference type="ARBA" id="ARBA00022777"/>
    </source>
</evidence>
<keyword evidence="3" id="KW-0547">Nucleotide-binding</keyword>
<evidence type="ECO:0000256" key="3">
    <source>
        <dbReference type="ARBA" id="ARBA00022741"/>
    </source>
</evidence>
<evidence type="ECO:0000313" key="8">
    <source>
        <dbReference type="Proteomes" id="UP000319817"/>
    </source>
</evidence>
<keyword evidence="5" id="KW-0067">ATP-binding</keyword>
<keyword evidence="2" id="KW-0808">Transferase</keyword>
<feature type="domain" description="Carbohydrate kinase PfkB" evidence="6">
    <location>
        <begin position="30"/>
        <end position="303"/>
    </location>
</feature>
<proteinExistence type="inferred from homology"/>
<gene>
    <name evidence="7" type="ORF">K239x_33690</name>
</gene>
<dbReference type="Gene3D" id="3.40.1190.20">
    <property type="match status" value="1"/>
</dbReference>
<protein>
    <submittedName>
        <fullName evidence="7">Aminoimidazole riboside kinase</fullName>
    </submittedName>
</protein>
<dbReference type="Proteomes" id="UP000319817">
    <property type="component" value="Chromosome"/>
</dbReference>
<dbReference type="OrthoDB" id="9813569at2"/>
<evidence type="ECO:0000256" key="2">
    <source>
        <dbReference type="ARBA" id="ARBA00022679"/>
    </source>
</evidence>